<dbReference type="SUPFAM" id="SSF52047">
    <property type="entry name" value="RNI-like"/>
    <property type="match status" value="1"/>
</dbReference>
<organism evidence="1 3">
    <name type="scientific">Puccinia graminis f. sp. tritici</name>
    <dbReference type="NCBI Taxonomy" id="56615"/>
    <lineage>
        <taxon>Eukaryota</taxon>
        <taxon>Fungi</taxon>
        <taxon>Dikarya</taxon>
        <taxon>Basidiomycota</taxon>
        <taxon>Pucciniomycotina</taxon>
        <taxon>Pucciniomycetes</taxon>
        <taxon>Pucciniales</taxon>
        <taxon>Pucciniaceae</taxon>
        <taxon>Puccinia</taxon>
    </lineage>
</organism>
<evidence type="ECO:0008006" key="5">
    <source>
        <dbReference type="Google" id="ProtNLM"/>
    </source>
</evidence>
<dbReference type="AlphaFoldDB" id="A0A5B0LRW2"/>
<dbReference type="Proteomes" id="UP000324748">
    <property type="component" value="Unassembled WGS sequence"/>
</dbReference>
<evidence type="ECO:0000313" key="3">
    <source>
        <dbReference type="Proteomes" id="UP000324748"/>
    </source>
</evidence>
<dbReference type="Proteomes" id="UP000325313">
    <property type="component" value="Unassembled WGS sequence"/>
</dbReference>
<comment type="caution">
    <text evidence="1">The sequence shown here is derived from an EMBL/GenBank/DDBJ whole genome shotgun (WGS) entry which is preliminary data.</text>
</comment>
<dbReference type="Gene3D" id="3.80.10.10">
    <property type="entry name" value="Ribonuclease Inhibitor"/>
    <property type="match status" value="1"/>
</dbReference>
<dbReference type="InterPro" id="IPR032675">
    <property type="entry name" value="LRR_dom_sf"/>
</dbReference>
<protein>
    <recommendedName>
        <fullName evidence="5">F-box domain-containing protein</fullName>
    </recommendedName>
</protein>
<proteinExistence type="predicted"/>
<dbReference type="EMBL" id="VSWC01000184">
    <property type="protein sequence ID" value="KAA1067727.1"/>
    <property type="molecule type" value="Genomic_DNA"/>
</dbReference>
<keyword evidence="3" id="KW-1185">Reference proteome</keyword>
<sequence>MKTIMDLPDEVLERIFTNLVTINLTSSMWLPIAIYEHVKQQEVAKRIRLISEMRLVCRKWAEWFYQRHLYDQLSFKCSSRATAFINELARRPKTLPPPQCRYLKVQELWTWGLVLVAPPGKAEFKNLDALIDQFSETIVALEIQAVNLFTLPISTIERIGRIPNLRSLRLGIHLTRVGGGKTKSGSSVHRDLMIDGLPTDSECLVSLLRAAQGVVSLDLTNFRPICSPSSLGEDLHGHQFTSITTLKLDVKNEGDPTLDGIVRLATRLPNLKVLWIGGPGHMGDDLIPLFEVLRERLEELFVTDARVIRHALNLNFPRLRVIRVHEWDREFEQFLRQPMFASVEILALNCYPFHKRKKKASLWVPFETLPHLRRLELHEASQFPPPRSIEARCEDHGVECVYARHDIFEEDGRPNLDFDAPSALMNQLRI</sequence>
<gene>
    <name evidence="1" type="ORF">PGT21_015530</name>
    <name evidence="2" type="ORF">PGTUg99_025566</name>
</gene>
<name>A0A5B0LRW2_PUCGR</name>
<evidence type="ECO:0000313" key="1">
    <source>
        <dbReference type="EMBL" id="KAA1067727.1"/>
    </source>
</evidence>
<reference evidence="3 4" key="1">
    <citation type="submission" date="2019-05" db="EMBL/GenBank/DDBJ databases">
        <title>Emergence of the Ug99 lineage of the wheat stem rust pathogen through somatic hybridization.</title>
        <authorList>
            <person name="Li F."/>
            <person name="Upadhyaya N.M."/>
            <person name="Sperschneider J."/>
            <person name="Matny O."/>
            <person name="Nguyen-Phuc H."/>
            <person name="Mago R."/>
            <person name="Raley C."/>
            <person name="Miller M.E."/>
            <person name="Silverstein K.A.T."/>
            <person name="Henningsen E."/>
            <person name="Hirsch C.D."/>
            <person name="Visser B."/>
            <person name="Pretorius Z.A."/>
            <person name="Steffenson B.J."/>
            <person name="Schwessinger B."/>
            <person name="Dodds P.N."/>
            <person name="Figueroa M."/>
        </authorList>
    </citation>
    <scope>NUCLEOTIDE SEQUENCE [LARGE SCALE GENOMIC DNA]</scope>
    <source>
        <strain evidence="1">21-0</strain>
        <strain evidence="2 4">Ug99</strain>
    </source>
</reference>
<evidence type="ECO:0000313" key="4">
    <source>
        <dbReference type="Proteomes" id="UP000325313"/>
    </source>
</evidence>
<evidence type="ECO:0000313" key="2">
    <source>
        <dbReference type="EMBL" id="KAA1093529.1"/>
    </source>
</evidence>
<accession>A0A5B0LRW2</accession>
<dbReference type="EMBL" id="VDEP01000374">
    <property type="protein sequence ID" value="KAA1093529.1"/>
    <property type="molecule type" value="Genomic_DNA"/>
</dbReference>
<dbReference type="OrthoDB" id="2496720at2759"/>